<sequence>MIPQTLFFLAAIASTVLAQADTPTVEFDCSDTPELCNNMCWGAYCTDDGSGAFGTTLTYDAPDAATTNARYKEACQTPKNRCSGNGDLNSCDEYPFKQTSDADIDAAVSRCVTTNAQSIQGGKLSTLFQSLEKNDQFIVTFGNPSDSQYCSYPPTCTNTDDLEWQNGGPAPSPEKPPTRK</sequence>
<feature type="region of interest" description="Disordered" evidence="1">
    <location>
        <begin position="160"/>
        <end position="180"/>
    </location>
</feature>
<dbReference type="AlphaFoldDB" id="A0A8H6FEY2"/>
<evidence type="ECO:0000313" key="4">
    <source>
        <dbReference type="EMBL" id="KAF6225621.1"/>
    </source>
</evidence>
<comment type="caution">
    <text evidence="4">The sequence shown here is derived from an EMBL/GenBank/DDBJ whole genome shotgun (WGS) entry which is preliminary data.</text>
</comment>
<dbReference type="EMBL" id="JACCJB010000007">
    <property type="protein sequence ID" value="KAF6225621.1"/>
    <property type="molecule type" value="Genomic_DNA"/>
</dbReference>
<keyword evidence="5" id="KW-1185">Reference proteome</keyword>
<reference evidence="4 5" key="1">
    <citation type="journal article" date="2020" name="Genomics">
        <title>Complete, high-quality genomes from long-read metagenomic sequencing of two wolf lichen thalli reveals enigmatic genome architecture.</title>
        <authorList>
            <person name="McKenzie S.K."/>
            <person name="Walston R.F."/>
            <person name="Allen J.L."/>
        </authorList>
    </citation>
    <scope>NUCLEOTIDE SEQUENCE [LARGE SCALE GENOMIC DNA]</scope>
    <source>
        <strain evidence="4">WasteWater1</strain>
    </source>
</reference>
<name>A0A8H6FEY2_9LECA</name>
<proteinExistence type="predicted"/>
<keyword evidence="2" id="KW-0732">Signal</keyword>
<feature type="domain" description="Deoxyribonuclease NucA/NucB" evidence="3">
    <location>
        <begin position="49"/>
        <end position="140"/>
    </location>
</feature>
<dbReference type="Proteomes" id="UP000593566">
    <property type="component" value="Unassembled WGS sequence"/>
</dbReference>
<evidence type="ECO:0000256" key="1">
    <source>
        <dbReference type="SAM" id="MobiDB-lite"/>
    </source>
</evidence>
<evidence type="ECO:0000256" key="2">
    <source>
        <dbReference type="SAM" id="SignalP"/>
    </source>
</evidence>
<dbReference type="InterPro" id="IPR029476">
    <property type="entry name" value="DNase_NucA_NucB"/>
</dbReference>
<feature type="signal peptide" evidence="2">
    <location>
        <begin position="1"/>
        <end position="18"/>
    </location>
</feature>
<dbReference type="Pfam" id="PF14040">
    <property type="entry name" value="DNase_NucA_NucB"/>
    <property type="match status" value="1"/>
</dbReference>
<dbReference type="RefSeq" id="XP_037154330.1">
    <property type="nucleotide sequence ID" value="XM_037300482.1"/>
</dbReference>
<gene>
    <name evidence="4" type="ORF">HO133_009621</name>
</gene>
<dbReference type="GeneID" id="59338016"/>
<feature type="chain" id="PRO_5034707589" description="Deoxyribonuclease NucA/NucB domain-containing protein" evidence="2">
    <location>
        <begin position="19"/>
        <end position="180"/>
    </location>
</feature>
<feature type="compositionally biased region" description="Pro residues" evidence="1">
    <location>
        <begin position="170"/>
        <end position="180"/>
    </location>
</feature>
<organism evidence="4 5">
    <name type="scientific">Letharia lupina</name>
    <dbReference type="NCBI Taxonomy" id="560253"/>
    <lineage>
        <taxon>Eukaryota</taxon>
        <taxon>Fungi</taxon>
        <taxon>Dikarya</taxon>
        <taxon>Ascomycota</taxon>
        <taxon>Pezizomycotina</taxon>
        <taxon>Lecanoromycetes</taxon>
        <taxon>OSLEUM clade</taxon>
        <taxon>Lecanoromycetidae</taxon>
        <taxon>Lecanorales</taxon>
        <taxon>Lecanorineae</taxon>
        <taxon>Parmeliaceae</taxon>
        <taxon>Letharia</taxon>
    </lineage>
</organism>
<accession>A0A8H6FEY2</accession>
<evidence type="ECO:0000259" key="3">
    <source>
        <dbReference type="Pfam" id="PF14040"/>
    </source>
</evidence>
<evidence type="ECO:0000313" key="5">
    <source>
        <dbReference type="Proteomes" id="UP000593566"/>
    </source>
</evidence>
<protein>
    <recommendedName>
        <fullName evidence="3">Deoxyribonuclease NucA/NucB domain-containing protein</fullName>
    </recommendedName>
</protein>